<dbReference type="Gene3D" id="3.40.50.10810">
    <property type="entry name" value="Tandem AAA-ATPase domain"/>
    <property type="match status" value="1"/>
</dbReference>
<dbReference type="GO" id="GO:0016787">
    <property type="term" value="F:hydrolase activity"/>
    <property type="evidence" value="ECO:0007669"/>
    <property type="project" value="UniProtKB-KW"/>
</dbReference>
<dbReference type="PROSITE" id="PS51194">
    <property type="entry name" value="HELICASE_CTER"/>
    <property type="match status" value="1"/>
</dbReference>
<evidence type="ECO:0000256" key="1">
    <source>
        <dbReference type="ARBA" id="ARBA00022801"/>
    </source>
</evidence>
<feature type="domain" description="Helicase C-terminal" evidence="3">
    <location>
        <begin position="896"/>
        <end position="1053"/>
    </location>
</feature>
<dbReference type="HOGENOM" id="CLU_000315_21_8_3"/>
<keyword evidence="5" id="KW-1185">Reference proteome</keyword>
<dbReference type="CDD" id="cd18012">
    <property type="entry name" value="DEXQc_arch_SWI2_SNF2"/>
    <property type="match status" value="1"/>
</dbReference>
<dbReference type="InterPro" id="IPR049730">
    <property type="entry name" value="SNF2/RAD54-like_C"/>
</dbReference>
<evidence type="ECO:0000313" key="5">
    <source>
        <dbReference type="Proteomes" id="UP000000788"/>
    </source>
</evidence>
<keyword evidence="4" id="KW-0547">Nucleotide-binding</keyword>
<dbReference type="Pfam" id="PF00271">
    <property type="entry name" value="Helicase_C"/>
    <property type="match status" value="1"/>
</dbReference>
<dbReference type="Gene3D" id="3.40.50.300">
    <property type="entry name" value="P-loop containing nucleotide triphosphate hydrolases"/>
    <property type="match status" value="1"/>
</dbReference>
<proteinExistence type="predicted"/>
<dbReference type="eggNOG" id="COG0553">
    <property type="taxonomic scope" value="Bacteria"/>
</dbReference>
<dbReference type="SMART" id="SM00490">
    <property type="entry name" value="HELICc"/>
    <property type="match status" value="1"/>
</dbReference>
<keyword evidence="4" id="KW-0067">ATP-binding</keyword>
<dbReference type="OrthoDB" id="9814088at2"/>
<dbReference type="EMBL" id="CP000878">
    <property type="protein sequence ID" value="ABX07981.1"/>
    <property type="molecule type" value="Genomic_DNA"/>
</dbReference>
<dbReference type="STRING" id="93059.P9211_00501"/>
<evidence type="ECO:0000259" key="3">
    <source>
        <dbReference type="PROSITE" id="PS51194"/>
    </source>
</evidence>
<reference evidence="4 5" key="1">
    <citation type="journal article" date="2007" name="PLoS Genet.">
        <title>Patterns and implications of gene gain and loss in the evolution of Prochlorococcus.</title>
        <authorList>
            <person name="Kettler G.C."/>
            <person name="Martiny A.C."/>
            <person name="Huang K."/>
            <person name="Zucker J."/>
            <person name="Coleman M.L."/>
            <person name="Rodrigue S."/>
            <person name="Chen F."/>
            <person name="Lapidus A."/>
            <person name="Ferriera S."/>
            <person name="Johnson J."/>
            <person name="Steglich C."/>
            <person name="Church G.M."/>
            <person name="Richardson P."/>
            <person name="Chisholm S.W."/>
        </authorList>
    </citation>
    <scope>NUCLEOTIDE SEQUENCE [LARGE SCALE GENOMIC DNA]</scope>
    <source>
        <strain evidence="5">MIT 9211</strain>
    </source>
</reference>
<dbReference type="InterPro" id="IPR027417">
    <property type="entry name" value="P-loop_NTPase"/>
</dbReference>
<gene>
    <name evidence="4" type="primary">hepA</name>
    <name evidence="4" type="ordered locus">P9211_00501</name>
</gene>
<dbReference type="Proteomes" id="UP000000788">
    <property type="component" value="Chromosome"/>
</dbReference>
<keyword evidence="1" id="KW-0378">Hydrolase</keyword>
<dbReference type="InterPro" id="IPR000330">
    <property type="entry name" value="SNF2_N"/>
</dbReference>
<keyword evidence="4" id="KW-0347">Helicase</keyword>
<dbReference type="InterPro" id="IPR001650">
    <property type="entry name" value="Helicase_C-like"/>
</dbReference>
<feature type="domain" description="Helicase ATP-binding" evidence="2">
    <location>
        <begin position="598"/>
        <end position="767"/>
    </location>
</feature>
<dbReference type="AlphaFoldDB" id="A9B9E4"/>
<dbReference type="InterPro" id="IPR014001">
    <property type="entry name" value="Helicase_ATP-bd"/>
</dbReference>
<dbReference type="PROSITE" id="PS51192">
    <property type="entry name" value="HELICASE_ATP_BIND_1"/>
    <property type="match status" value="1"/>
</dbReference>
<dbReference type="FunFam" id="3.40.50.300:FF:000533">
    <property type="entry name" value="Helicase, Snf2 family"/>
    <property type="match status" value="1"/>
</dbReference>
<dbReference type="PANTHER" id="PTHR10799">
    <property type="entry name" value="SNF2/RAD54 HELICASE FAMILY"/>
    <property type="match status" value="1"/>
</dbReference>
<dbReference type="GO" id="GO:0004386">
    <property type="term" value="F:helicase activity"/>
    <property type="evidence" value="ECO:0007669"/>
    <property type="project" value="UniProtKB-KW"/>
</dbReference>
<accession>A9B9E4</accession>
<dbReference type="Pfam" id="PF00176">
    <property type="entry name" value="SNF2-rel_dom"/>
    <property type="match status" value="1"/>
</dbReference>
<dbReference type="Pfam" id="PF12419">
    <property type="entry name" value="DUF3670"/>
    <property type="match status" value="1"/>
</dbReference>
<dbReference type="KEGG" id="pmj:P9211_00501"/>
<dbReference type="RefSeq" id="WP_012194606.1">
    <property type="nucleotide sequence ID" value="NC_009976.1"/>
</dbReference>
<sequence length="1067" mass="120176">MSLLHATWLPAMRTGSSHNPGLLIWADSWRVAKPSIVSNQPVIHPFALSAADLRIWLLQKKLLPKESIECTALLTLPSKSIKNSLDKKLNGVTDSQNTSDQPQWSGLPLQAGEPVTKQCEWWPWQVEGIAIKPSEAASWLANLPLTKKDPELSEEILWWSHLERWSLSLIARGLWLPQVELNTIDNIGARARWSPLLNNENERKRLEEFSIRLPLVATCAIKREETSEENQNHILKTTPRETLDEYGLAVCRPINSRLQVAYLLEELVDGQLRKDFEESSEDLDPLLKAWQEALGSHNGVIRLPLEDCERLAKASKNWKENLSGNVKGARACLELFAPLEGEDLWDLQFSLQAEADPSLKVAAEAVWNADSAVLQIGDIQIAQPGEILLEGLGRALNIFQPIERGLENATPNNMQLTPAEAFVLVRTASKQLRDIGIGVILPRSLSGGLASRLGIAIKAELATSARGLTLRENLEWSWELMIGGSILSLKDLEQLASKRSPLVRYKDSWLELRPNDLKIAEKFCSNNPELSLDDALRLTATKGETLMKLPVHQFNAGPKLQGVLEQYHQHTSPEPLAAPDGFYGQLRPYQERGIGWLAFLHRFNQGACLADDMGLGKTIQVLAFIQHLKSNKDLKKPVLLIAPTSVLTNWKREAYSFTPELSVLEHYGPNRSSTSTLLKKILKKVDILITSYGLLHRDKQLLKTIDWQGVIIDEAQAIKNPNSKQSQTTREIVKGGKIIPFRIALTGTPIENRVSELWSLMDFLNPSVLGEKEFFDQRYKLPIERYGDISSLTDLKARVSPFILRRLKSDKSIISDLPSKVELKEWITLSQEQRALYNKTVDNTLQEIARSPIGQRHAKTLGLLTRLKQICNHPALALKEKNISDDFGIRSTKLQRLEELLDVIFATEDRALLFTQFAEWGHLLQAYLEKKWGHSILFLHGGTRKIDRQSMVDQFQEDPRGPKLFLLSLKAGGIGLNLTRANHVLHIDRWWNPAVENQATDRAYRIGQKNSVMVHKFIATGSVEEKIDQMITEKSKLAENIIGAGEDWLGKLGINELRELVSLEKES</sequence>
<name>A9B9E4_PROM4</name>
<dbReference type="GO" id="GO:0005524">
    <property type="term" value="F:ATP binding"/>
    <property type="evidence" value="ECO:0007669"/>
    <property type="project" value="InterPro"/>
</dbReference>
<evidence type="ECO:0000313" key="4">
    <source>
        <dbReference type="EMBL" id="ABX07981.1"/>
    </source>
</evidence>
<dbReference type="InterPro" id="IPR038718">
    <property type="entry name" value="SNF2-like_sf"/>
</dbReference>
<dbReference type="SUPFAM" id="SSF52540">
    <property type="entry name" value="P-loop containing nucleoside triphosphate hydrolases"/>
    <property type="match status" value="2"/>
</dbReference>
<organism evidence="4 5">
    <name type="scientific">Prochlorococcus marinus (strain MIT 9211)</name>
    <dbReference type="NCBI Taxonomy" id="93059"/>
    <lineage>
        <taxon>Bacteria</taxon>
        <taxon>Bacillati</taxon>
        <taxon>Cyanobacteriota</taxon>
        <taxon>Cyanophyceae</taxon>
        <taxon>Synechococcales</taxon>
        <taxon>Prochlorococcaceae</taxon>
        <taxon>Prochlorococcus</taxon>
    </lineage>
</organism>
<evidence type="ECO:0000259" key="2">
    <source>
        <dbReference type="PROSITE" id="PS51192"/>
    </source>
</evidence>
<protein>
    <submittedName>
        <fullName evidence="4">Superfamily II DNA/RNA helicase, SNF2 family</fullName>
    </submittedName>
</protein>
<dbReference type="SMART" id="SM00487">
    <property type="entry name" value="DEXDc"/>
    <property type="match status" value="1"/>
</dbReference>
<dbReference type="InterPro" id="IPR022138">
    <property type="entry name" value="DUF3670"/>
</dbReference>
<dbReference type="CDD" id="cd18793">
    <property type="entry name" value="SF2_C_SNF"/>
    <property type="match status" value="1"/>
</dbReference>